<proteinExistence type="inferred from homology"/>
<evidence type="ECO:0000256" key="2">
    <source>
        <dbReference type="ARBA" id="ARBA00022730"/>
    </source>
</evidence>
<reference evidence="8" key="1">
    <citation type="submission" date="2018-05" db="EMBL/GenBank/DDBJ databases">
        <authorList>
            <person name="Lanie J.A."/>
            <person name="Ng W.-L."/>
            <person name="Kazmierczak K.M."/>
            <person name="Andrzejewski T.M."/>
            <person name="Davidsen T.M."/>
            <person name="Wayne K.J."/>
            <person name="Tettelin H."/>
            <person name="Glass J.I."/>
            <person name="Rusch D."/>
            <person name="Podicherti R."/>
            <person name="Tsui H.-C.T."/>
            <person name="Winkler M.E."/>
        </authorList>
    </citation>
    <scope>NUCLEOTIDE SEQUENCE</scope>
</reference>
<dbReference type="Pfam" id="PF01197">
    <property type="entry name" value="Ribosomal_L31"/>
    <property type="match status" value="1"/>
</dbReference>
<dbReference type="AlphaFoldDB" id="A0A382WHD9"/>
<gene>
    <name evidence="8" type="ORF">METZ01_LOCUS410888</name>
</gene>
<dbReference type="PANTHER" id="PTHR33280:SF6">
    <property type="entry name" value="LARGE RIBOSOMAL SUBUNIT PROTEIN BL31A"/>
    <property type="match status" value="1"/>
</dbReference>
<keyword evidence="5" id="KW-0687">Ribonucleoprotein</keyword>
<dbReference type="PANTHER" id="PTHR33280">
    <property type="entry name" value="50S RIBOSOMAL PROTEIN L31, CHLOROPLASTIC"/>
    <property type="match status" value="1"/>
</dbReference>
<dbReference type="InterPro" id="IPR002150">
    <property type="entry name" value="Ribosomal_bL31"/>
</dbReference>
<dbReference type="EMBL" id="UINC01159759">
    <property type="protein sequence ID" value="SVD58034.1"/>
    <property type="molecule type" value="Genomic_DNA"/>
</dbReference>
<evidence type="ECO:0000256" key="1">
    <source>
        <dbReference type="ARBA" id="ARBA00009296"/>
    </source>
</evidence>
<dbReference type="GO" id="GO:0003735">
    <property type="term" value="F:structural constituent of ribosome"/>
    <property type="evidence" value="ECO:0007669"/>
    <property type="project" value="InterPro"/>
</dbReference>
<evidence type="ECO:0000256" key="5">
    <source>
        <dbReference type="ARBA" id="ARBA00023274"/>
    </source>
</evidence>
<dbReference type="NCBIfam" id="TIGR00105">
    <property type="entry name" value="L31"/>
    <property type="match status" value="1"/>
</dbReference>
<dbReference type="HAMAP" id="MF_00501">
    <property type="entry name" value="Ribosomal_bL31_1"/>
    <property type="match status" value="1"/>
</dbReference>
<dbReference type="InterPro" id="IPR034704">
    <property type="entry name" value="Ribosomal_bL28/bL31-like_sf"/>
</dbReference>
<dbReference type="InterPro" id="IPR042105">
    <property type="entry name" value="Ribosomal_bL31_sf"/>
</dbReference>
<protein>
    <recommendedName>
        <fullName evidence="6">Large ribosomal subunit protein bL31</fullName>
    </recommendedName>
</protein>
<keyword evidence="3" id="KW-0694">RNA-binding</keyword>
<evidence type="ECO:0000313" key="8">
    <source>
        <dbReference type="EMBL" id="SVD58034.1"/>
    </source>
</evidence>
<dbReference type="GO" id="GO:0005840">
    <property type="term" value="C:ribosome"/>
    <property type="evidence" value="ECO:0007669"/>
    <property type="project" value="UniProtKB-KW"/>
</dbReference>
<evidence type="ECO:0000256" key="4">
    <source>
        <dbReference type="ARBA" id="ARBA00022980"/>
    </source>
</evidence>
<accession>A0A382WHD9</accession>
<dbReference type="GO" id="GO:0006412">
    <property type="term" value="P:translation"/>
    <property type="evidence" value="ECO:0007669"/>
    <property type="project" value="InterPro"/>
</dbReference>
<keyword evidence="7" id="KW-0175">Coiled coil</keyword>
<dbReference type="NCBIfam" id="NF000612">
    <property type="entry name" value="PRK00019.1"/>
    <property type="match status" value="1"/>
</dbReference>
<feature type="non-terminal residue" evidence="8">
    <location>
        <position position="103"/>
    </location>
</feature>
<dbReference type="PROSITE" id="PS01143">
    <property type="entry name" value="RIBOSOMAL_L31"/>
    <property type="match status" value="1"/>
</dbReference>
<evidence type="ECO:0000256" key="3">
    <source>
        <dbReference type="ARBA" id="ARBA00022884"/>
    </source>
</evidence>
<organism evidence="8">
    <name type="scientific">marine metagenome</name>
    <dbReference type="NCBI Taxonomy" id="408172"/>
    <lineage>
        <taxon>unclassified sequences</taxon>
        <taxon>metagenomes</taxon>
        <taxon>ecological metagenomes</taxon>
    </lineage>
</organism>
<dbReference type="InterPro" id="IPR027491">
    <property type="entry name" value="Ribosomal_bL31_A"/>
</dbReference>
<dbReference type="Gene3D" id="4.10.830.30">
    <property type="entry name" value="Ribosomal protein L31"/>
    <property type="match status" value="1"/>
</dbReference>
<keyword evidence="4" id="KW-0689">Ribosomal protein</keyword>
<evidence type="ECO:0000256" key="6">
    <source>
        <dbReference type="ARBA" id="ARBA00035687"/>
    </source>
</evidence>
<dbReference type="GO" id="GO:0019843">
    <property type="term" value="F:rRNA binding"/>
    <property type="evidence" value="ECO:0007669"/>
    <property type="project" value="UniProtKB-KW"/>
</dbReference>
<dbReference type="NCBIfam" id="NF001809">
    <property type="entry name" value="PRK00528.1"/>
    <property type="match status" value="1"/>
</dbReference>
<evidence type="ECO:0000256" key="7">
    <source>
        <dbReference type="SAM" id="Coils"/>
    </source>
</evidence>
<comment type="similarity">
    <text evidence="1">Belongs to the bacterial ribosomal protein bL31 family. Type A subfamily.</text>
</comment>
<dbReference type="SUPFAM" id="SSF143800">
    <property type="entry name" value="L28p-like"/>
    <property type="match status" value="1"/>
</dbReference>
<dbReference type="GO" id="GO:1990904">
    <property type="term" value="C:ribonucleoprotein complex"/>
    <property type="evidence" value="ECO:0007669"/>
    <property type="project" value="UniProtKB-KW"/>
</dbReference>
<name>A0A382WHD9_9ZZZZ</name>
<dbReference type="PRINTS" id="PR01249">
    <property type="entry name" value="RIBOSOMALL31"/>
</dbReference>
<sequence length="103" mass="11585">MKSDIHPEYHDVMVVCACGNTFQTRSTKSDLRLEVCNECHPFFTGKQRLLDSAGRVEKFQRKYEGFYAEQDTIKAELEAKAAKKDAELAAAAIKAEEEKARAA</sequence>
<keyword evidence="2" id="KW-0699">rRNA-binding</keyword>
<feature type="coiled-coil region" evidence="7">
    <location>
        <begin position="74"/>
        <end position="103"/>
    </location>
</feature>